<comment type="caution">
    <text evidence="4">The sequence shown here is derived from an EMBL/GenBank/DDBJ whole genome shotgun (WGS) entry which is preliminary data.</text>
</comment>
<dbReference type="InterPro" id="IPR012347">
    <property type="entry name" value="Ferritin-like"/>
</dbReference>
<dbReference type="PANTHER" id="PTHR39183:SF1">
    <property type="entry name" value="SPORE COAT PROTEIN F-LIKE PROTEIN YHCQ"/>
    <property type="match status" value="1"/>
</dbReference>
<dbReference type="Proteomes" id="UP001597282">
    <property type="component" value="Unassembled WGS sequence"/>
</dbReference>
<evidence type="ECO:0000256" key="2">
    <source>
        <dbReference type="ARBA" id="ARBA00024325"/>
    </source>
</evidence>
<keyword evidence="5" id="KW-1185">Reference proteome</keyword>
<keyword evidence="4" id="KW-0167">Capsid protein</keyword>
<comment type="similarity">
    <text evidence="3">Belongs to the CotF family.</text>
</comment>
<evidence type="ECO:0000256" key="1">
    <source>
        <dbReference type="ARBA" id="ARBA00022969"/>
    </source>
</evidence>
<dbReference type="PANTHER" id="PTHR39183">
    <property type="entry name" value="SPORE COAT PROTEIN F-LIKE PROTEIN YHCQ"/>
    <property type="match status" value="1"/>
</dbReference>
<dbReference type="Pfam" id="PF07875">
    <property type="entry name" value="Coat_F"/>
    <property type="match status" value="1"/>
</dbReference>
<evidence type="ECO:0000256" key="3">
    <source>
        <dbReference type="ARBA" id="ARBA00024344"/>
    </source>
</evidence>
<name>A0ABW4C9Z9_9BACL</name>
<evidence type="ECO:0000313" key="5">
    <source>
        <dbReference type="Proteomes" id="UP001597282"/>
    </source>
</evidence>
<accession>A0ABW4C9Z9</accession>
<proteinExistence type="inferred from homology"/>
<dbReference type="Gene3D" id="1.20.1260.10">
    <property type="match status" value="1"/>
</dbReference>
<organism evidence="4 5">
    <name type="scientific">Kroppenstedtia sanguinis</name>
    <dbReference type="NCBI Taxonomy" id="1380684"/>
    <lineage>
        <taxon>Bacteria</taxon>
        <taxon>Bacillati</taxon>
        <taxon>Bacillota</taxon>
        <taxon>Bacilli</taxon>
        <taxon>Bacillales</taxon>
        <taxon>Thermoactinomycetaceae</taxon>
        <taxon>Kroppenstedtia</taxon>
    </lineage>
</organism>
<dbReference type="RefSeq" id="WP_380164504.1">
    <property type="nucleotide sequence ID" value="NZ_JBHTNU010000006.1"/>
</dbReference>
<sequence>MEDFHPKPRLAWHETLELHELVAFQSGGLMRLKKTYPKVMDEELKKIYMVFIQGLTANLKELMAFYPAAPQVAEQRNSDSDPDISMKRGDETGYYAGQILGWAKSSVRNYAVALTETTTPMVHEMLLKQMVSAVQMHYLVFSFMYRRGMYPAHDLHQLLAGDLMRAQQALSMKY</sequence>
<gene>
    <name evidence="4" type="ORF">ACFQ4Y_08355</name>
</gene>
<dbReference type="EMBL" id="JBHTNU010000006">
    <property type="protein sequence ID" value="MFD1426949.1"/>
    <property type="molecule type" value="Genomic_DNA"/>
</dbReference>
<comment type="subcellular location">
    <subcellularLocation>
        <location evidence="2">Spore coat</location>
    </subcellularLocation>
</comment>
<reference evidence="5" key="1">
    <citation type="journal article" date="2019" name="Int. J. Syst. Evol. Microbiol.">
        <title>The Global Catalogue of Microorganisms (GCM) 10K type strain sequencing project: providing services to taxonomists for standard genome sequencing and annotation.</title>
        <authorList>
            <consortium name="The Broad Institute Genomics Platform"/>
            <consortium name="The Broad Institute Genome Sequencing Center for Infectious Disease"/>
            <person name="Wu L."/>
            <person name="Ma J."/>
        </authorList>
    </citation>
    <scope>NUCLEOTIDE SEQUENCE [LARGE SCALE GENOMIC DNA]</scope>
    <source>
        <strain evidence="5">S1</strain>
    </source>
</reference>
<keyword evidence="1" id="KW-0749">Sporulation</keyword>
<protein>
    <submittedName>
        <fullName evidence="4">Spore coat protein</fullName>
    </submittedName>
</protein>
<dbReference type="InterPro" id="IPR012851">
    <property type="entry name" value="Spore_coat_CotF-like"/>
</dbReference>
<evidence type="ECO:0000313" key="4">
    <source>
        <dbReference type="EMBL" id="MFD1426949.1"/>
    </source>
</evidence>
<keyword evidence="4" id="KW-0946">Virion</keyword>